<keyword evidence="3" id="KW-1185">Reference proteome</keyword>
<reference evidence="2" key="1">
    <citation type="submission" date="2021-01" db="UniProtKB">
        <authorList>
            <consortium name="EnsemblPlants"/>
        </authorList>
    </citation>
    <scope>IDENTIFICATION</scope>
</reference>
<dbReference type="AlphaFoldDB" id="A0A7N0ZWC3"/>
<accession>A0A7N0ZWC3</accession>
<dbReference type="InterPro" id="IPR029058">
    <property type="entry name" value="AB_hydrolase_fold"/>
</dbReference>
<dbReference type="EnsemblPlants" id="Kaladp0045s0372.1.v1.1">
    <property type="protein sequence ID" value="Kaladp0045s0372.1.v1.1.CDS.1"/>
    <property type="gene ID" value="Kaladp0045s0372.v1.1"/>
</dbReference>
<dbReference type="InterPro" id="IPR001563">
    <property type="entry name" value="Peptidase_S10"/>
</dbReference>
<evidence type="ECO:0000313" key="3">
    <source>
        <dbReference type="Proteomes" id="UP000594263"/>
    </source>
</evidence>
<dbReference type="SUPFAM" id="SSF53474">
    <property type="entry name" value="alpha/beta-Hydrolases"/>
    <property type="match status" value="1"/>
</dbReference>
<name>A0A7N0ZWC3_KALFE</name>
<comment type="similarity">
    <text evidence="1">Belongs to the peptidase S10 family.</text>
</comment>
<organism evidence="2 3">
    <name type="scientific">Kalanchoe fedtschenkoi</name>
    <name type="common">Lavender scallops</name>
    <name type="synonym">South American air plant</name>
    <dbReference type="NCBI Taxonomy" id="63787"/>
    <lineage>
        <taxon>Eukaryota</taxon>
        <taxon>Viridiplantae</taxon>
        <taxon>Streptophyta</taxon>
        <taxon>Embryophyta</taxon>
        <taxon>Tracheophyta</taxon>
        <taxon>Spermatophyta</taxon>
        <taxon>Magnoliopsida</taxon>
        <taxon>eudicotyledons</taxon>
        <taxon>Gunneridae</taxon>
        <taxon>Pentapetalae</taxon>
        <taxon>Saxifragales</taxon>
        <taxon>Crassulaceae</taxon>
        <taxon>Kalanchoe</taxon>
    </lineage>
</organism>
<sequence length="108" mass="12191">MIINKLNTLTQLTSIIDTSQVMDSKTLTLLLLITSSLHILRVHGVPTIPKQALPTLSGYLPVTSSSAMYYAYYEAQNPIPPLPDTPILIWLQGGRLKRVYIYRCEKKF</sequence>
<evidence type="ECO:0000256" key="1">
    <source>
        <dbReference type="ARBA" id="ARBA00009431"/>
    </source>
</evidence>
<proteinExistence type="inferred from homology"/>
<dbReference type="GO" id="GO:0004185">
    <property type="term" value="F:serine-type carboxypeptidase activity"/>
    <property type="evidence" value="ECO:0007669"/>
    <property type="project" value="InterPro"/>
</dbReference>
<dbReference type="GO" id="GO:0006508">
    <property type="term" value="P:proteolysis"/>
    <property type="evidence" value="ECO:0007669"/>
    <property type="project" value="InterPro"/>
</dbReference>
<protein>
    <submittedName>
        <fullName evidence="2">Uncharacterized protein</fullName>
    </submittedName>
</protein>
<dbReference type="Pfam" id="PF00450">
    <property type="entry name" value="Peptidase_S10"/>
    <property type="match status" value="1"/>
</dbReference>
<dbReference type="Gramene" id="Kaladp0045s0372.1.v1.1">
    <property type="protein sequence ID" value="Kaladp0045s0372.1.v1.1.CDS.1"/>
    <property type="gene ID" value="Kaladp0045s0372.v1.1"/>
</dbReference>
<dbReference type="Gene3D" id="3.40.50.1820">
    <property type="entry name" value="alpha/beta hydrolase"/>
    <property type="match status" value="1"/>
</dbReference>
<dbReference type="Proteomes" id="UP000594263">
    <property type="component" value="Unplaced"/>
</dbReference>
<evidence type="ECO:0000313" key="2">
    <source>
        <dbReference type="EnsemblPlants" id="Kaladp0045s0372.1.v1.1.CDS.1"/>
    </source>
</evidence>